<comment type="caution">
    <text evidence="1">The sequence shown here is derived from an EMBL/GenBank/DDBJ whole genome shotgun (WGS) entry which is preliminary data.</text>
</comment>
<organism evidence="1">
    <name type="scientific">marine sediment metagenome</name>
    <dbReference type="NCBI Taxonomy" id="412755"/>
    <lineage>
        <taxon>unclassified sequences</taxon>
        <taxon>metagenomes</taxon>
        <taxon>ecological metagenomes</taxon>
    </lineage>
</organism>
<dbReference type="EMBL" id="LAZR01036988">
    <property type="protein sequence ID" value="KKL23407.1"/>
    <property type="molecule type" value="Genomic_DNA"/>
</dbReference>
<sequence length="81" mass="8706">MATLSADTTYRFDARYCIGLTQYAAVATDVYFRGGLAHAVAATGLSTLTPIDADHYIGVVSEHKSATTSSLVWMATSGHWY</sequence>
<name>A0A0F9CAL3_9ZZZZ</name>
<dbReference type="AlphaFoldDB" id="A0A0F9CAL3"/>
<gene>
    <name evidence="1" type="ORF">LCGC14_2425700</name>
</gene>
<feature type="non-terminal residue" evidence="1">
    <location>
        <position position="81"/>
    </location>
</feature>
<protein>
    <submittedName>
        <fullName evidence="1">Uncharacterized protein</fullName>
    </submittedName>
</protein>
<evidence type="ECO:0000313" key="1">
    <source>
        <dbReference type="EMBL" id="KKL23407.1"/>
    </source>
</evidence>
<proteinExistence type="predicted"/>
<accession>A0A0F9CAL3</accession>
<reference evidence="1" key="1">
    <citation type="journal article" date="2015" name="Nature">
        <title>Complex archaea that bridge the gap between prokaryotes and eukaryotes.</title>
        <authorList>
            <person name="Spang A."/>
            <person name="Saw J.H."/>
            <person name="Jorgensen S.L."/>
            <person name="Zaremba-Niedzwiedzka K."/>
            <person name="Martijn J."/>
            <person name="Lind A.E."/>
            <person name="van Eijk R."/>
            <person name="Schleper C."/>
            <person name="Guy L."/>
            <person name="Ettema T.J."/>
        </authorList>
    </citation>
    <scope>NUCLEOTIDE SEQUENCE</scope>
</reference>